<dbReference type="Proteomes" id="UP000821845">
    <property type="component" value="Chromosome 5"/>
</dbReference>
<gene>
    <name evidence="1" type="ORF">HPB50_023560</name>
</gene>
<comment type="caution">
    <text evidence="1">The sequence shown here is derived from an EMBL/GenBank/DDBJ whole genome shotgun (WGS) entry which is preliminary data.</text>
</comment>
<evidence type="ECO:0000313" key="2">
    <source>
        <dbReference type="Proteomes" id="UP000821845"/>
    </source>
</evidence>
<name>A0ACB7S818_HYAAI</name>
<sequence>MGALVACSTRVGVSFAEFRFLEEPSDTVVSKDGPALLNCSAAGDPKPTISWKREGTLLHLNNDPRRSILSNGSLHFRSVHHTRAERPDEGVYQCVATIPNVGTMLSRSAKLQVAALPRFDEQPRDLRLFPGQTAYFPCSAFALPPADVIWLKDQQPLQLDPARMLVLPSGALELDAVQTTDEGAYQCSAHNADRNRVSSAGNLFVSLSYDDANKISAPTFVAAPKSTVAVKGSNVTLDCAANGNPRPNLTWLKDGVTIDMSLLDSRFRKVGVGSLQIESIQEADEGTYMCRAENHEDSVDASATVEVQVPPRFTKKPKNKVAYGKEDIEFECEVYGKPDPVVQWYHNGEAIIQSEYFQIVNGNSLRILGLVDADKGIYQCIGSNPAGNIQTAVQLIVLDPESPRPATHATFTTPLLETSGNLQRSKDVPSAPRDVTARLVSTRFATLSWSVPEKVEGHILAYSVYYREEGSTRERVLNTTRQSLEEIIIQGLRPSTKYYFRVVGYNEHGPGESSPELEVETNPEVSIPGPPRSLKAIPVSATAIRVYWEAPESRKEVVQHYQLSYQETGTTEDEEKRVTTTDTWYHLRNLKKYTEYNIWITAVNQNGSGISSEETLARTFSDAPSDIPQNVTLEAASSTSIIIRWEPPPKESQNGIITGYKIRYKLKGSRRGDTITTDGNRRLYALSGLEKGAQYSVKIAALSVNGTGPATDWMTVETYQNDLDESRVPDQPSGLRAKPTSTSIFVSWAPPRNQDIMIRGYTIGWGIGLPDVYTKVLNGKQRYYTIENLQPSNEYVISVRAFNQIGDGQPIYETVKTLIESTPEPLVPMLPPVGLKAIVLSPNTVVLFWSDSTLASSQVITDNRFYTVRYKGHGQPKYRYFNSTNLNCMIDDLRPNTLYEFAVKVVKGRRESAYSMDVLNTTQEAAPSSPPRDLTVLPSEDSPTTVNLHWQPPKQQNGMVTGYVILYTADNSQKDRDWVVEAVVGDRMSAVIKGLTTDTTYHFKIQARNSKGYGPLSSEVVYHTGKSGISNNVLYIAIASGFTVILLILIVICYMMCRRRQGYIGPVNSKTYASAKGVAAKGGKGATKDLKPPDLWIHHDQMELKAMDKSSNPEAAMTATPISRNSQEISEEHIGTLDKKKNSGGGYMAMGPAAVSNGSMSAGLEGSSINMGRPIYPRTQYNIPRAHVTIDAMHPGHEGPSPQKSGLMGCGNPTYEPVLNPGMSHPGSSAMGTGQMPAYSNALMGAGGGPLLSLSSAPPLGPPPSGPPPSATAETTGTLTKRVHAGNPLKSFSVPAPPPQSAPSTPQPKHMVVRPQQVTGSPHKKASVATSTSSGGPSSKQSPGRQSALKSRVVASPRSINRDASSSASTTHTPKKEEDLADVVTAVCVTASSETYAMEEQIARALIETVNFAAIKHRKQRRKDEDATPYINHPIGVARILTHEANVYDIATLQAAILHDTVEDTDTTFEEIEQNFGSKVRSIVEEVTDDKSLPKHVRKQLQIEHAPGCSREAKLVKLADKLYNLRDLQRCTPVGWSRSRVQEYFEWAEKVVHGLRGTNKPMEDALDEVLKAKGAF</sequence>
<organism evidence="1 2">
    <name type="scientific">Hyalomma asiaticum</name>
    <name type="common">Tick</name>
    <dbReference type="NCBI Taxonomy" id="266040"/>
    <lineage>
        <taxon>Eukaryota</taxon>
        <taxon>Metazoa</taxon>
        <taxon>Ecdysozoa</taxon>
        <taxon>Arthropoda</taxon>
        <taxon>Chelicerata</taxon>
        <taxon>Arachnida</taxon>
        <taxon>Acari</taxon>
        <taxon>Parasitiformes</taxon>
        <taxon>Ixodida</taxon>
        <taxon>Ixodoidea</taxon>
        <taxon>Ixodidae</taxon>
        <taxon>Hyalomminae</taxon>
        <taxon>Hyalomma</taxon>
    </lineage>
</organism>
<proteinExistence type="predicted"/>
<reference evidence="1" key="1">
    <citation type="submission" date="2020-05" db="EMBL/GenBank/DDBJ databases">
        <title>Large-scale comparative analyses of tick genomes elucidate their genetic diversity and vector capacities.</title>
        <authorList>
            <person name="Jia N."/>
            <person name="Wang J."/>
            <person name="Shi W."/>
            <person name="Du L."/>
            <person name="Sun Y."/>
            <person name="Zhan W."/>
            <person name="Jiang J."/>
            <person name="Wang Q."/>
            <person name="Zhang B."/>
            <person name="Ji P."/>
            <person name="Sakyi L.B."/>
            <person name="Cui X."/>
            <person name="Yuan T."/>
            <person name="Jiang B."/>
            <person name="Yang W."/>
            <person name="Lam T.T.-Y."/>
            <person name="Chang Q."/>
            <person name="Ding S."/>
            <person name="Wang X."/>
            <person name="Zhu J."/>
            <person name="Ruan X."/>
            <person name="Zhao L."/>
            <person name="Wei J."/>
            <person name="Que T."/>
            <person name="Du C."/>
            <person name="Cheng J."/>
            <person name="Dai P."/>
            <person name="Han X."/>
            <person name="Huang E."/>
            <person name="Gao Y."/>
            <person name="Liu J."/>
            <person name="Shao H."/>
            <person name="Ye R."/>
            <person name="Li L."/>
            <person name="Wei W."/>
            <person name="Wang X."/>
            <person name="Wang C."/>
            <person name="Yang T."/>
            <person name="Huo Q."/>
            <person name="Li W."/>
            <person name="Guo W."/>
            <person name="Chen H."/>
            <person name="Zhou L."/>
            <person name="Ni X."/>
            <person name="Tian J."/>
            <person name="Zhou Y."/>
            <person name="Sheng Y."/>
            <person name="Liu T."/>
            <person name="Pan Y."/>
            <person name="Xia L."/>
            <person name="Li J."/>
            <person name="Zhao F."/>
            <person name="Cao W."/>
        </authorList>
    </citation>
    <scope>NUCLEOTIDE SEQUENCE</scope>
    <source>
        <strain evidence="1">Hyas-2018</strain>
    </source>
</reference>
<keyword evidence="2" id="KW-1185">Reference proteome</keyword>
<evidence type="ECO:0000313" key="1">
    <source>
        <dbReference type="EMBL" id="KAH6931337.1"/>
    </source>
</evidence>
<dbReference type="EMBL" id="CM023485">
    <property type="protein sequence ID" value="KAH6931337.1"/>
    <property type="molecule type" value="Genomic_DNA"/>
</dbReference>
<accession>A0ACB7S818</accession>
<protein>
    <submittedName>
        <fullName evidence="1">Uncharacterized protein</fullName>
    </submittedName>
</protein>